<dbReference type="PATRIC" id="fig|525362.12.peg.1825"/>
<dbReference type="EMBL" id="ACGS02000050">
    <property type="protein sequence ID" value="EFZ33800.1"/>
    <property type="molecule type" value="Genomic_DNA"/>
</dbReference>
<dbReference type="RefSeq" id="WP_003691710.1">
    <property type="nucleotide sequence ID" value="NZ_AFYE01000019.1"/>
</dbReference>
<protein>
    <submittedName>
        <fullName evidence="1">Uncharacterized protein</fullName>
    </submittedName>
</protein>
<dbReference type="Proteomes" id="UP000004099">
    <property type="component" value="Unassembled WGS sequence"/>
</dbReference>
<dbReference type="HOGENOM" id="CLU_2450905_0_0_9"/>
<reference evidence="1" key="1">
    <citation type="submission" date="2011-01" db="EMBL/GenBank/DDBJ databases">
        <authorList>
            <person name="Muzny D."/>
            <person name="Qin X."/>
            <person name="Buhay C."/>
            <person name="Dugan-Rocha S."/>
            <person name="Ding Y."/>
            <person name="Chen G."/>
            <person name="Hawes A."/>
            <person name="Holder M."/>
            <person name="Jhangiani S."/>
            <person name="Johnson A."/>
            <person name="Khan Z."/>
            <person name="Li Z."/>
            <person name="Liu W."/>
            <person name="Liu X."/>
            <person name="Perez L."/>
            <person name="Shen H."/>
            <person name="Wang Q."/>
            <person name="Watt J."/>
            <person name="Xi L."/>
            <person name="Xin Y."/>
            <person name="Zhou J."/>
            <person name="Deng J."/>
            <person name="Jiang H."/>
            <person name="Liu Y."/>
            <person name="Qu J."/>
            <person name="Song X.-Z."/>
            <person name="Zhang L."/>
            <person name="Villasana D."/>
            <person name="Johnson A."/>
            <person name="Liu J."/>
            <person name="Liyanage D."/>
            <person name="Lorensuhewa L."/>
            <person name="Robinson T."/>
            <person name="Song A."/>
            <person name="Song B.-B."/>
            <person name="Dinh H."/>
            <person name="Thornton R."/>
            <person name="Coyle M."/>
            <person name="Francisco L."/>
            <person name="Jackson L."/>
            <person name="Javaid M."/>
            <person name="Korchina V."/>
            <person name="Kovar C."/>
            <person name="Mata R."/>
            <person name="Mathew T."/>
            <person name="Ngo R."/>
            <person name="Nguyen L."/>
            <person name="Nguyen N."/>
            <person name="Okwuonu G."/>
            <person name="Ongeri F."/>
            <person name="Pham C."/>
            <person name="Simmons D."/>
            <person name="Wilczek-Boney K."/>
            <person name="Hale W."/>
            <person name="Jakkamsetti A."/>
            <person name="Pham P."/>
            <person name="Ruth R."/>
            <person name="San Lucas F."/>
            <person name="Warren J."/>
            <person name="Zhang J."/>
            <person name="Zhao Z."/>
            <person name="Zhou C."/>
            <person name="Zhu D."/>
            <person name="Lee S."/>
            <person name="Bess C."/>
            <person name="Blankenburg K."/>
            <person name="Forbes L."/>
            <person name="Fu Q."/>
            <person name="Gubbala S."/>
            <person name="Hirani K."/>
            <person name="Jayaseelan J.C."/>
            <person name="Lara F."/>
            <person name="Munidasa M."/>
            <person name="Palculict T."/>
            <person name="Patil S."/>
            <person name="Pu L.-L."/>
            <person name="Saada N."/>
            <person name="Tang L."/>
            <person name="Weissenberger G."/>
            <person name="Zhu Y."/>
            <person name="Hemphill L."/>
            <person name="Shang Y."/>
            <person name="Youmans B."/>
            <person name="Ayvaz T."/>
            <person name="Ross M."/>
            <person name="Santibanez J."/>
            <person name="Aqrawi P."/>
            <person name="Gross S."/>
            <person name="Joshi V."/>
            <person name="Fowler G."/>
            <person name="Nazareth L."/>
            <person name="Reid J."/>
            <person name="Worley K."/>
            <person name="Petrosino J."/>
            <person name="Highlander S."/>
            <person name="Gibbs R."/>
        </authorList>
    </citation>
    <scope>NUCLEOTIDE SEQUENCE [LARGE SCALE GENOMIC DNA]</scope>
    <source>
        <strain evidence="1">ATCC 25644</strain>
    </source>
</reference>
<accession>E7FT61</accession>
<comment type="caution">
    <text evidence="1">The sequence shown here is derived from an EMBL/GenBank/DDBJ whole genome shotgun (WGS) entry which is preliminary data.</text>
</comment>
<proteinExistence type="predicted"/>
<organism evidence="1">
    <name type="scientific">Ligilactobacillus ruminis ATCC 25644</name>
    <dbReference type="NCBI Taxonomy" id="525362"/>
    <lineage>
        <taxon>Bacteria</taxon>
        <taxon>Bacillati</taxon>
        <taxon>Bacillota</taxon>
        <taxon>Bacilli</taxon>
        <taxon>Lactobacillales</taxon>
        <taxon>Lactobacillaceae</taxon>
        <taxon>Ligilactobacillus</taxon>
    </lineage>
</organism>
<dbReference type="AlphaFoldDB" id="E7FT61"/>
<name>E7FT61_9LACO</name>
<evidence type="ECO:0000313" key="1">
    <source>
        <dbReference type="EMBL" id="EFZ33800.1"/>
    </source>
</evidence>
<sequence length="89" mass="10354">MLIEQALHLAKSPSFTDTLMKMEPLSVNLGEILDRSVEQYCRLKKVFFSLRIKKDEQSQSQLDLLRSSFRLIQAENGTFFPASFLFAYF</sequence>
<gene>
    <name evidence="1" type="ORF">HMPREF0542_12089</name>
</gene>